<dbReference type="SUPFAM" id="SSF46785">
    <property type="entry name" value="Winged helix' DNA-binding domain"/>
    <property type="match status" value="1"/>
</dbReference>
<evidence type="ECO:0000313" key="3">
    <source>
        <dbReference type="Proteomes" id="UP000537126"/>
    </source>
</evidence>
<dbReference type="Proteomes" id="UP000537126">
    <property type="component" value="Unassembled WGS sequence"/>
</dbReference>
<dbReference type="GO" id="GO:0006355">
    <property type="term" value="P:regulation of DNA-templated transcription"/>
    <property type="evidence" value="ECO:0007669"/>
    <property type="project" value="UniProtKB-ARBA"/>
</dbReference>
<dbReference type="AlphaFoldDB" id="A0A846MNA2"/>
<protein>
    <submittedName>
        <fullName evidence="2">DNA-binding MarR family transcriptional regulator</fullName>
    </submittedName>
</protein>
<dbReference type="InterPro" id="IPR011991">
    <property type="entry name" value="ArsR-like_HTH"/>
</dbReference>
<dbReference type="InterPro" id="IPR036388">
    <property type="entry name" value="WH-like_DNA-bd_sf"/>
</dbReference>
<comment type="caution">
    <text evidence="2">The sequence shown here is derived from an EMBL/GenBank/DDBJ whole genome shotgun (WGS) entry which is preliminary data.</text>
</comment>
<feature type="domain" description="Winged helix DNA-binding" evidence="1">
    <location>
        <begin position="17"/>
        <end position="95"/>
    </location>
</feature>
<evidence type="ECO:0000259" key="1">
    <source>
        <dbReference type="Pfam" id="PF13601"/>
    </source>
</evidence>
<dbReference type="PANTHER" id="PTHR37318">
    <property type="entry name" value="BSL7504 PROTEIN"/>
    <property type="match status" value="1"/>
</dbReference>
<dbReference type="EMBL" id="JAASRN010000001">
    <property type="protein sequence ID" value="NIK72925.1"/>
    <property type="molecule type" value="Genomic_DNA"/>
</dbReference>
<dbReference type="GO" id="GO:0003677">
    <property type="term" value="F:DNA binding"/>
    <property type="evidence" value="ECO:0007669"/>
    <property type="project" value="UniProtKB-KW"/>
</dbReference>
<dbReference type="InterPro" id="IPR036390">
    <property type="entry name" value="WH_DNA-bd_sf"/>
</dbReference>
<sequence>MKEILPHIDKLLENKYRLAIMAALMKKPGLTFNEIKDALGLTDGNLSSNTILLEERGYIETDKRFVGRRPLTTYRLTNKGYKAFAKHCEQLAKVISGQFSLDEGQSDSSQ</sequence>
<gene>
    <name evidence="2" type="ORF">FHS56_000411</name>
</gene>
<dbReference type="Gene3D" id="1.10.10.10">
    <property type="entry name" value="Winged helix-like DNA-binding domain superfamily/Winged helix DNA-binding domain"/>
    <property type="match status" value="1"/>
</dbReference>
<keyword evidence="2" id="KW-0238">DNA-binding</keyword>
<dbReference type="CDD" id="cd00090">
    <property type="entry name" value="HTH_ARSR"/>
    <property type="match status" value="1"/>
</dbReference>
<dbReference type="RefSeq" id="WP_166918215.1">
    <property type="nucleotide sequence ID" value="NZ_JAASRN010000001.1"/>
</dbReference>
<evidence type="ECO:0000313" key="2">
    <source>
        <dbReference type="EMBL" id="NIK72925.1"/>
    </source>
</evidence>
<keyword evidence="3" id="KW-1185">Reference proteome</keyword>
<accession>A0A846MNA2</accession>
<dbReference type="Pfam" id="PF13601">
    <property type="entry name" value="HTH_34"/>
    <property type="match status" value="1"/>
</dbReference>
<dbReference type="PANTHER" id="PTHR37318:SF1">
    <property type="entry name" value="BSL7504 PROTEIN"/>
    <property type="match status" value="1"/>
</dbReference>
<name>A0A846MNA2_9BACT</name>
<reference evidence="2 3" key="1">
    <citation type="submission" date="2020-03" db="EMBL/GenBank/DDBJ databases">
        <title>Genomic Encyclopedia of Type Strains, Phase IV (KMG-IV): sequencing the most valuable type-strain genomes for metagenomic binning, comparative biology and taxonomic classification.</title>
        <authorList>
            <person name="Goeker M."/>
        </authorList>
    </citation>
    <scope>NUCLEOTIDE SEQUENCE [LARGE SCALE GENOMIC DNA]</scope>
    <source>
        <strain evidence="2 3">DSM 5718</strain>
    </source>
</reference>
<dbReference type="InterPro" id="IPR027395">
    <property type="entry name" value="WH_DNA-bd_dom"/>
</dbReference>
<organism evidence="2 3">
    <name type="scientific">Thermonema lapsum</name>
    <dbReference type="NCBI Taxonomy" id="28195"/>
    <lineage>
        <taxon>Bacteria</taxon>
        <taxon>Pseudomonadati</taxon>
        <taxon>Bacteroidota</taxon>
        <taxon>Cytophagia</taxon>
        <taxon>Cytophagales</taxon>
        <taxon>Thermonemataceae</taxon>
        <taxon>Thermonema</taxon>
    </lineage>
</organism>
<proteinExistence type="predicted"/>